<evidence type="ECO:0000256" key="1">
    <source>
        <dbReference type="SAM" id="MobiDB-lite"/>
    </source>
</evidence>
<accession>A0A8X6LXE1</accession>
<dbReference type="OrthoDB" id="10062343at2759"/>
<dbReference type="AlphaFoldDB" id="A0A8X6LXE1"/>
<feature type="compositionally biased region" description="Polar residues" evidence="1">
    <location>
        <begin position="1"/>
        <end position="13"/>
    </location>
</feature>
<proteinExistence type="predicted"/>
<feature type="region of interest" description="Disordered" evidence="1">
    <location>
        <begin position="1"/>
        <end position="37"/>
    </location>
</feature>
<comment type="caution">
    <text evidence="2">The sequence shown here is derived from an EMBL/GenBank/DDBJ whole genome shotgun (WGS) entry which is preliminary data.</text>
</comment>
<organism evidence="2 3">
    <name type="scientific">Trichonephila clavata</name>
    <name type="common">Joro spider</name>
    <name type="synonym">Nephila clavata</name>
    <dbReference type="NCBI Taxonomy" id="2740835"/>
    <lineage>
        <taxon>Eukaryota</taxon>
        <taxon>Metazoa</taxon>
        <taxon>Ecdysozoa</taxon>
        <taxon>Arthropoda</taxon>
        <taxon>Chelicerata</taxon>
        <taxon>Arachnida</taxon>
        <taxon>Araneae</taxon>
        <taxon>Araneomorphae</taxon>
        <taxon>Entelegynae</taxon>
        <taxon>Araneoidea</taxon>
        <taxon>Nephilidae</taxon>
        <taxon>Trichonephila</taxon>
    </lineage>
</organism>
<gene>
    <name evidence="2" type="ORF">TNCT_667851</name>
</gene>
<feature type="compositionally biased region" description="Basic and acidic residues" evidence="1">
    <location>
        <begin position="17"/>
        <end position="37"/>
    </location>
</feature>
<keyword evidence="3" id="KW-1185">Reference proteome</keyword>
<dbReference type="EMBL" id="BMAO01038688">
    <property type="protein sequence ID" value="GFR26411.1"/>
    <property type="molecule type" value="Genomic_DNA"/>
</dbReference>
<name>A0A8X6LXE1_TRICU</name>
<evidence type="ECO:0000313" key="3">
    <source>
        <dbReference type="Proteomes" id="UP000887116"/>
    </source>
</evidence>
<reference evidence="2" key="1">
    <citation type="submission" date="2020-07" db="EMBL/GenBank/DDBJ databases">
        <title>Multicomponent nature underlies the extraordinary mechanical properties of spider dragline silk.</title>
        <authorList>
            <person name="Kono N."/>
            <person name="Nakamura H."/>
            <person name="Mori M."/>
            <person name="Yoshida Y."/>
            <person name="Ohtoshi R."/>
            <person name="Malay A.D."/>
            <person name="Moran D.A.P."/>
            <person name="Tomita M."/>
            <person name="Numata K."/>
            <person name="Arakawa K."/>
        </authorList>
    </citation>
    <scope>NUCLEOTIDE SEQUENCE</scope>
</reference>
<evidence type="ECO:0000313" key="2">
    <source>
        <dbReference type="EMBL" id="GFR26411.1"/>
    </source>
</evidence>
<sequence length="115" mass="13464">MTTQQRTETASQKYRQKFKENSEVHANPLRRESARDSKRREVLKKIEADEDLKILARIRSKERLQVTRKRRKEEKVQQSGTRYNSPRILGKAVAEVKRNLLASPTKAVELVKNCC</sequence>
<protein>
    <submittedName>
        <fullName evidence="2">Uncharacterized protein</fullName>
    </submittedName>
</protein>
<dbReference type="Proteomes" id="UP000887116">
    <property type="component" value="Unassembled WGS sequence"/>
</dbReference>